<protein>
    <recommendedName>
        <fullName evidence="1">DUF4397 domain-containing protein</fullName>
    </recommendedName>
</protein>
<dbReference type="Proteomes" id="UP000190285">
    <property type="component" value="Unassembled WGS sequence"/>
</dbReference>
<proteinExistence type="predicted"/>
<evidence type="ECO:0000313" key="3">
    <source>
        <dbReference type="Proteomes" id="UP000190285"/>
    </source>
</evidence>
<organism evidence="2 3">
    <name type="scientific">Maledivibacter halophilus</name>
    <dbReference type="NCBI Taxonomy" id="36842"/>
    <lineage>
        <taxon>Bacteria</taxon>
        <taxon>Bacillati</taxon>
        <taxon>Bacillota</taxon>
        <taxon>Clostridia</taxon>
        <taxon>Peptostreptococcales</taxon>
        <taxon>Caminicellaceae</taxon>
        <taxon>Maledivibacter</taxon>
    </lineage>
</organism>
<dbReference type="AlphaFoldDB" id="A0A1T5J2X9"/>
<feature type="domain" description="DUF4397" evidence="1">
    <location>
        <begin position="138"/>
        <end position="206"/>
    </location>
</feature>
<dbReference type="STRING" id="36842.SAMN02194393_00864"/>
<feature type="domain" description="DUF4397" evidence="1">
    <location>
        <begin position="23"/>
        <end position="137"/>
    </location>
</feature>
<reference evidence="3" key="1">
    <citation type="submission" date="2017-02" db="EMBL/GenBank/DDBJ databases">
        <authorList>
            <person name="Varghese N."/>
            <person name="Submissions S."/>
        </authorList>
    </citation>
    <scope>NUCLEOTIDE SEQUENCE [LARGE SCALE GENOMIC DNA]</scope>
    <source>
        <strain evidence="3">M1</strain>
    </source>
</reference>
<dbReference type="RefSeq" id="WP_244281998.1">
    <property type="nucleotide sequence ID" value="NZ_FUZT01000002.1"/>
</dbReference>
<dbReference type="InterPro" id="IPR025510">
    <property type="entry name" value="DUF4397"/>
</dbReference>
<evidence type="ECO:0000313" key="2">
    <source>
        <dbReference type="EMBL" id="SKC45603.1"/>
    </source>
</evidence>
<accession>A0A1T5J2X9</accession>
<keyword evidence="3" id="KW-1185">Reference proteome</keyword>
<dbReference type="EMBL" id="FUZT01000002">
    <property type="protein sequence ID" value="SKC45603.1"/>
    <property type="molecule type" value="Genomic_DNA"/>
</dbReference>
<name>A0A1T5J2X9_9FIRM</name>
<sequence>MIPYYPYMPMNLQRACRRTTPNSYIRLFHASPNAPAVDIYANGDLIVQNLSYKNFSKYLPVAPGNYNIQIYPAGNTTNEVLNTDLYIPQGTIFNAAVVGELPNISLYPIPEPYTGQNFGRPCIRFIHLSPNAPAVDIVLSNGSKVFNNVGYKDITDYVCIPSGTYTFQVQPTGSDDVVLTIPDVRLKPNNYYTVYAVGLVGETPELEAILAPEPRQ</sequence>
<gene>
    <name evidence="2" type="ORF">SAMN02194393_00864</name>
</gene>
<evidence type="ECO:0000259" key="1">
    <source>
        <dbReference type="Pfam" id="PF14344"/>
    </source>
</evidence>
<dbReference type="Pfam" id="PF14344">
    <property type="entry name" value="DUF4397"/>
    <property type="match status" value="2"/>
</dbReference>